<accession>A0ABD0JXA6</accession>
<comment type="caution">
    <text evidence="2">The sequence shown here is derived from an EMBL/GenBank/DDBJ whole genome shotgun (WGS) entry which is preliminary data.</text>
</comment>
<gene>
    <name evidence="2" type="ORF">BaRGS_00029127</name>
</gene>
<evidence type="ECO:0000313" key="2">
    <source>
        <dbReference type="EMBL" id="KAK7479661.1"/>
    </source>
</evidence>
<organism evidence="2 3">
    <name type="scientific">Batillaria attramentaria</name>
    <dbReference type="NCBI Taxonomy" id="370345"/>
    <lineage>
        <taxon>Eukaryota</taxon>
        <taxon>Metazoa</taxon>
        <taxon>Spiralia</taxon>
        <taxon>Lophotrochozoa</taxon>
        <taxon>Mollusca</taxon>
        <taxon>Gastropoda</taxon>
        <taxon>Caenogastropoda</taxon>
        <taxon>Sorbeoconcha</taxon>
        <taxon>Cerithioidea</taxon>
        <taxon>Batillariidae</taxon>
        <taxon>Batillaria</taxon>
    </lineage>
</organism>
<evidence type="ECO:0000313" key="3">
    <source>
        <dbReference type="Proteomes" id="UP001519460"/>
    </source>
</evidence>
<evidence type="ECO:0000256" key="1">
    <source>
        <dbReference type="SAM" id="MobiDB-lite"/>
    </source>
</evidence>
<protein>
    <submittedName>
        <fullName evidence="2">Uncharacterized protein</fullName>
    </submittedName>
</protein>
<reference evidence="2 3" key="1">
    <citation type="journal article" date="2023" name="Sci. Data">
        <title>Genome assembly of the Korean intertidal mud-creeper Batillaria attramentaria.</title>
        <authorList>
            <person name="Patra A.K."/>
            <person name="Ho P.T."/>
            <person name="Jun S."/>
            <person name="Lee S.J."/>
            <person name="Kim Y."/>
            <person name="Won Y.J."/>
        </authorList>
    </citation>
    <scope>NUCLEOTIDE SEQUENCE [LARGE SCALE GENOMIC DNA]</scope>
    <source>
        <strain evidence="2">Wonlab-2016</strain>
    </source>
</reference>
<dbReference type="EMBL" id="JACVVK020000298">
    <property type="protein sequence ID" value="KAK7479661.1"/>
    <property type="molecule type" value="Genomic_DNA"/>
</dbReference>
<feature type="non-terminal residue" evidence="2">
    <location>
        <position position="1"/>
    </location>
</feature>
<feature type="region of interest" description="Disordered" evidence="1">
    <location>
        <begin position="1"/>
        <end position="25"/>
    </location>
</feature>
<dbReference type="Proteomes" id="UP001519460">
    <property type="component" value="Unassembled WGS sequence"/>
</dbReference>
<proteinExistence type="predicted"/>
<keyword evidence="3" id="KW-1185">Reference proteome</keyword>
<name>A0ABD0JXA6_9CAEN</name>
<sequence>RAHKSGNRSPTQVKQRSAKRNEEPVPIKAGLNQYWRYRDQITVFLWPAQKVGLGNSEVSTCGVDCAGRKNWRERSTLTEEQPSRLL</sequence>
<dbReference type="AlphaFoldDB" id="A0ABD0JXA6"/>